<evidence type="ECO:0000313" key="1">
    <source>
        <dbReference type="EMBL" id="MBB5848658.1"/>
    </source>
</evidence>
<proteinExistence type="predicted"/>
<sequence length="168" mass="18788">MVQQFESETPESVLRQQSSLAHAMDVWEQDPKVWQELDEETPYGDPSPDRMGVYADPDVLEEYPTVAEAMLGLSAFQGVSPEFGRYLRAIVLTRHAQLAPDRVSPVGKAEFEALPPQAQLREGLKLQALADEVFSWMSSQGMDPFPGRTELPRLVTDEVREAMLTPQG</sequence>
<dbReference type="RefSeq" id="WP_184171887.1">
    <property type="nucleotide sequence ID" value="NZ_BAABAG010000007.1"/>
</dbReference>
<reference evidence="1 2" key="1">
    <citation type="submission" date="2020-08" db="EMBL/GenBank/DDBJ databases">
        <title>Sequencing the genomes of 1000 actinobacteria strains.</title>
        <authorList>
            <person name="Klenk H.-P."/>
        </authorList>
    </citation>
    <scope>NUCLEOTIDE SEQUENCE [LARGE SCALE GENOMIC DNA]</scope>
    <source>
        <strain evidence="1 2">DSM 17945</strain>
    </source>
</reference>
<organism evidence="1 2">
    <name type="scientific">Micrococcus endophyticus</name>
    <dbReference type="NCBI Taxonomy" id="455343"/>
    <lineage>
        <taxon>Bacteria</taxon>
        <taxon>Bacillati</taxon>
        <taxon>Actinomycetota</taxon>
        <taxon>Actinomycetes</taxon>
        <taxon>Micrococcales</taxon>
        <taxon>Micrococcaceae</taxon>
        <taxon>Micrococcus</taxon>
    </lineage>
</organism>
<evidence type="ECO:0000313" key="2">
    <source>
        <dbReference type="Proteomes" id="UP000567246"/>
    </source>
</evidence>
<name>A0A4Y8ZHE5_9MICC</name>
<dbReference type="AlphaFoldDB" id="A0A4Y8ZHE5"/>
<keyword evidence="2" id="KW-1185">Reference proteome</keyword>
<gene>
    <name evidence="1" type="ORF">HDA33_001222</name>
</gene>
<protein>
    <submittedName>
        <fullName evidence="1">Uncharacterized protein</fullName>
    </submittedName>
</protein>
<dbReference type="EMBL" id="JACHMW010000001">
    <property type="protein sequence ID" value="MBB5848658.1"/>
    <property type="molecule type" value="Genomic_DNA"/>
</dbReference>
<dbReference type="Proteomes" id="UP000567246">
    <property type="component" value="Unassembled WGS sequence"/>
</dbReference>
<comment type="caution">
    <text evidence="1">The sequence shown here is derived from an EMBL/GenBank/DDBJ whole genome shotgun (WGS) entry which is preliminary data.</text>
</comment>
<accession>A0A4Y8ZHE5</accession>